<organism evidence="1 2">
    <name type="scientific">Lutimaribacter pacificus</name>
    <dbReference type="NCBI Taxonomy" id="391948"/>
    <lineage>
        <taxon>Bacteria</taxon>
        <taxon>Pseudomonadati</taxon>
        <taxon>Pseudomonadota</taxon>
        <taxon>Alphaproteobacteria</taxon>
        <taxon>Rhodobacterales</taxon>
        <taxon>Roseobacteraceae</taxon>
        <taxon>Lutimaribacter</taxon>
    </lineage>
</organism>
<dbReference type="AlphaFoldDB" id="A0A1H0CKZ7"/>
<dbReference type="PANTHER" id="PTHR45947">
    <property type="entry name" value="SULFOQUINOVOSYL TRANSFERASE SQD2"/>
    <property type="match status" value="1"/>
</dbReference>
<gene>
    <name evidence="1" type="ORF">SAMN05444142_101236</name>
</gene>
<keyword evidence="2" id="KW-1185">Reference proteome</keyword>
<dbReference type="PANTHER" id="PTHR45947:SF15">
    <property type="entry name" value="TEICHURONIC ACID BIOSYNTHESIS GLYCOSYLTRANSFERASE TUAC-RELATED"/>
    <property type="match status" value="1"/>
</dbReference>
<dbReference type="Pfam" id="PF13692">
    <property type="entry name" value="Glyco_trans_1_4"/>
    <property type="match status" value="1"/>
</dbReference>
<dbReference type="EMBL" id="FQZZ01000001">
    <property type="protein sequence ID" value="SHJ43424.1"/>
    <property type="molecule type" value="Genomic_DNA"/>
</dbReference>
<protein>
    <submittedName>
        <fullName evidence="1">Glycosyltransferase involved in cell wall bisynthesis</fullName>
    </submittedName>
</protein>
<name>A0A1H0CKZ7_9RHOB</name>
<evidence type="ECO:0000313" key="2">
    <source>
        <dbReference type="Proteomes" id="UP000324252"/>
    </source>
</evidence>
<reference evidence="1 2" key="1">
    <citation type="submission" date="2016-11" db="EMBL/GenBank/DDBJ databases">
        <authorList>
            <person name="Varghese N."/>
            <person name="Submissions S."/>
        </authorList>
    </citation>
    <scope>NUCLEOTIDE SEQUENCE [LARGE SCALE GENOMIC DNA]</scope>
    <source>
        <strain evidence="1 2">DSM 29620</strain>
    </source>
</reference>
<dbReference type="InterPro" id="IPR050194">
    <property type="entry name" value="Glycosyltransferase_grp1"/>
</dbReference>
<accession>A0A1H0CKZ7</accession>
<dbReference type="SUPFAM" id="SSF53756">
    <property type="entry name" value="UDP-Glycosyltransferase/glycogen phosphorylase"/>
    <property type="match status" value="1"/>
</dbReference>
<dbReference type="OrthoDB" id="9790710at2"/>
<proteinExistence type="predicted"/>
<dbReference type="CDD" id="cd03801">
    <property type="entry name" value="GT4_PimA-like"/>
    <property type="match status" value="1"/>
</dbReference>
<evidence type="ECO:0000313" key="1">
    <source>
        <dbReference type="EMBL" id="SHJ43424.1"/>
    </source>
</evidence>
<dbReference type="Proteomes" id="UP000324252">
    <property type="component" value="Unassembled WGS sequence"/>
</dbReference>
<keyword evidence="1" id="KW-0808">Transferase</keyword>
<dbReference type="Gene3D" id="3.40.50.2000">
    <property type="entry name" value="Glycogen Phosphorylase B"/>
    <property type="match status" value="2"/>
</dbReference>
<dbReference type="RefSeq" id="WP_149786851.1">
    <property type="nucleotide sequence ID" value="NZ_FNIO01000001.1"/>
</dbReference>
<sequence length="400" mass="43270">MRIGYLMNMYPVISGTFIRREIHAIEAEGVAVMRYALRPWEGALVDPADRAEQERTFYLLSGRVPALLGDFAAECATNPAGVWRALKGWARLWRNAGRGFVPHVAYLLEAVSLKRRAARDGIAHIHAHFSTNTAAVALLSHRLGGPGYSFTAHGPDEFVDWGPASLAMKVAEARFVAAISDFARVQLALAAGMEHWGKLRIVHCGVNLDDYPPSDAPFDESAPFVCVGRLCPQKAQVLIVEAVAQVAQTHPGVQLRLIGDGDTRPEIEAAITRHGLERNVTLLGWRDNAEVRRELGRARALVLPSFAEGLPVVIMEAFALGRPAISSFIAGIPELVDDSCGWMVPAGSVERIAAAMRAALETDAGTLAAMGAEGRARVEARHDIGQEARTLLAQIREVTG</sequence>
<dbReference type="GO" id="GO:0016757">
    <property type="term" value="F:glycosyltransferase activity"/>
    <property type="evidence" value="ECO:0007669"/>
    <property type="project" value="TreeGrafter"/>
</dbReference>